<comment type="caution">
    <text evidence="8">The sequence shown here is derived from an EMBL/GenBank/DDBJ whole genome shotgun (WGS) entry which is preliminary data.</text>
</comment>
<gene>
    <name evidence="8" type="ORF">CYY_000060</name>
</gene>
<feature type="signal peptide" evidence="7">
    <location>
        <begin position="1"/>
        <end position="23"/>
    </location>
</feature>
<comment type="subcellular location">
    <subcellularLocation>
        <location evidence="1">Membrane</location>
        <topology evidence="1">Multi-pass membrane protein</topology>
    </subcellularLocation>
</comment>
<feature type="transmembrane region" description="Helical" evidence="7">
    <location>
        <begin position="350"/>
        <end position="367"/>
    </location>
</feature>
<evidence type="ECO:0000256" key="2">
    <source>
        <dbReference type="ARBA" id="ARBA00005227"/>
    </source>
</evidence>
<feature type="transmembrane region" description="Helical" evidence="7">
    <location>
        <begin position="541"/>
        <end position="562"/>
    </location>
</feature>
<dbReference type="InterPro" id="IPR004240">
    <property type="entry name" value="EMP70"/>
</dbReference>
<proteinExistence type="inferred from homology"/>
<dbReference type="Pfam" id="PF02990">
    <property type="entry name" value="EMP70"/>
    <property type="match status" value="1"/>
</dbReference>
<dbReference type="GO" id="GO:0016020">
    <property type="term" value="C:membrane"/>
    <property type="evidence" value="ECO:0007669"/>
    <property type="project" value="UniProtKB-SubCell"/>
</dbReference>
<dbReference type="Proteomes" id="UP000695562">
    <property type="component" value="Unassembled WGS sequence"/>
</dbReference>
<reference evidence="8" key="1">
    <citation type="submission" date="2020-01" db="EMBL/GenBank/DDBJ databases">
        <title>Development of genomics and gene disruption for Polysphondylium violaceum indicates a role for the polyketide synthase stlB in stalk morphogenesis.</title>
        <authorList>
            <person name="Narita B."/>
            <person name="Kawabe Y."/>
            <person name="Kin K."/>
            <person name="Saito T."/>
            <person name="Gibbs R."/>
            <person name="Kuspa A."/>
            <person name="Muzny D."/>
            <person name="Queller D."/>
            <person name="Richards S."/>
            <person name="Strassman J."/>
            <person name="Sucgang R."/>
            <person name="Worley K."/>
            <person name="Schaap P."/>
        </authorList>
    </citation>
    <scope>NUCLEOTIDE SEQUENCE</scope>
    <source>
        <strain evidence="8">QSvi11</strain>
    </source>
</reference>
<evidence type="ECO:0000256" key="4">
    <source>
        <dbReference type="ARBA" id="ARBA00022729"/>
    </source>
</evidence>
<feature type="transmembrane region" description="Helical" evidence="7">
    <location>
        <begin position="574"/>
        <end position="603"/>
    </location>
</feature>
<keyword evidence="9" id="KW-1185">Reference proteome</keyword>
<name>A0A8J4VBZ0_9MYCE</name>
<evidence type="ECO:0000256" key="3">
    <source>
        <dbReference type="ARBA" id="ARBA00022692"/>
    </source>
</evidence>
<evidence type="ECO:0000256" key="1">
    <source>
        <dbReference type="ARBA" id="ARBA00004141"/>
    </source>
</evidence>
<evidence type="ECO:0000256" key="5">
    <source>
        <dbReference type="ARBA" id="ARBA00022989"/>
    </source>
</evidence>
<feature type="transmembrane region" description="Helical" evidence="7">
    <location>
        <begin position="507"/>
        <end position="529"/>
    </location>
</feature>
<dbReference type="EMBL" id="AJWJ01000001">
    <property type="protein sequence ID" value="KAF2078689.1"/>
    <property type="molecule type" value="Genomic_DNA"/>
</dbReference>
<protein>
    <recommendedName>
        <fullName evidence="7">Transmembrane 9 superfamily member</fullName>
    </recommendedName>
</protein>
<keyword evidence="4 7" id="KW-0732">Signal</keyword>
<dbReference type="GO" id="GO:0072657">
    <property type="term" value="P:protein localization to membrane"/>
    <property type="evidence" value="ECO:0007669"/>
    <property type="project" value="TreeGrafter"/>
</dbReference>
<dbReference type="PANTHER" id="PTHR10766">
    <property type="entry name" value="TRANSMEMBRANE 9 SUPERFAMILY PROTEIN"/>
    <property type="match status" value="1"/>
</dbReference>
<feature type="transmembrane region" description="Helical" evidence="7">
    <location>
        <begin position="320"/>
        <end position="344"/>
    </location>
</feature>
<feature type="transmembrane region" description="Helical" evidence="7">
    <location>
        <begin position="474"/>
        <end position="495"/>
    </location>
</feature>
<sequence>MKNTANLVLLLIVTILLIGQTESRIFSRSKPQKYKLNDTIPVYANNIKSGLSQYGYYGKAPFPKPNSIESKESFQFRLSGNRKSSSLYQLNVTLSNQCKPLQSQYTSYSIDEVKTFKQLIEDDYRVNLYIDDLPLAENFTTHLYLGYPIGYKYHSGNFYYALNNHLDITILYSSVEQYKVESSSDELRGDQEYYIVGVSVSPSSCNHTLKTLCVSCEETLLVDENLPLTVQWSYNVTSMLVNSPDWTERWNDYYVQTDLQGVSVGYNAVLIVFISATMAIILFKIFRKTTFGLLGEEETGWKSIYGDVFRSPNNFMTFSVIVGFGIQIVAGTFILMVFSVAGFLSIANQGGMALATILIFAFSSLFNGYSSMRTYIMMGGTRKRYNTYITSTLLPLIFLILMGIGNIPVWSHKYTYAPTTGAVFFVLAMWLFVSLPFSAMSSYFVYTWPPSEYPCKTHTIPRLIPKPKWYQNPYISMAIGFTIPFIMIYAELYFFLSSLVLGEHYSYSFSFCISFIFFIITIIEINFITEYYQLSIENYNWWWRSLLGPAITGLYVFIYFIIFGISNISVDGVWFYYFFYSLIFSLLVSFFCSSIGFLGNLYLTKRIYSTLHFE</sequence>
<evidence type="ECO:0000256" key="6">
    <source>
        <dbReference type="ARBA" id="ARBA00023136"/>
    </source>
</evidence>
<evidence type="ECO:0000256" key="7">
    <source>
        <dbReference type="RuleBase" id="RU363079"/>
    </source>
</evidence>
<dbReference type="PANTHER" id="PTHR10766:SF35">
    <property type="entry name" value="PHAGOCYTIC RECEPTOR 1C-RELATED"/>
    <property type="match status" value="1"/>
</dbReference>
<feature type="transmembrane region" description="Helical" evidence="7">
    <location>
        <begin position="264"/>
        <end position="283"/>
    </location>
</feature>
<comment type="similarity">
    <text evidence="2 7">Belongs to the nonaspanin (TM9SF) (TC 9.A.2) family.</text>
</comment>
<feature type="transmembrane region" description="Helical" evidence="7">
    <location>
        <begin position="388"/>
        <end position="410"/>
    </location>
</feature>
<keyword evidence="3 7" id="KW-0812">Transmembrane</keyword>
<keyword evidence="5 7" id="KW-1133">Transmembrane helix</keyword>
<keyword evidence="6 7" id="KW-0472">Membrane</keyword>
<evidence type="ECO:0000313" key="8">
    <source>
        <dbReference type="EMBL" id="KAF2078689.1"/>
    </source>
</evidence>
<feature type="chain" id="PRO_5035341154" description="Transmembrane 9 superfamily member" evidence="7">
    <location>
        <begin position="24"/>
        <end position="614"/>
    </location>
</feature>
<dbReference type="AlphaFoldDB" id="A0A8J4VBZ0"/>
<feature type="transmembrane region" description="Helical" evidence="7">
    <location>
        <begin position="422"/>
        <end position="446"/>
    </location>
</feature>
<organism evidence="8 9">
    <name type="scientific">Polysphondylium violaceum</name>
    <dbReference type="NCBI Taxonomy" id="133409"/>
    <lineage>
        <taxon>Eukaryota</taxon>
        <taxon>Amoebozoa</taxon>
        <taxon>Evosea</taxon>
        <taxon>Eumycetozoa</taxon>
        <taxon>Dictyostelia</taxon>
        <taxon>Dictyosteliales</taxon>
        <taxon>Dictyosteliaceae</taxon>
        <taxon>Polysphondylium</taxon>
    </lineage>
</organism>
<evidence type="ECO:0000313" key="9">
    <source>
        <dbReference type="Proteomes" id="UP000695562"/>
    </source>
</evidence>
<dbReference type="OrthoDB" id="1666796at2759"/>
<accession>A0A8J4VBZ0</accession>